<sequence>MVILARCIGKTKIRRKSGGLLCGADGRENRYPVRNAFQRSIGFSVALLISRSSPEHNRSEFRGALPRYDFLSRARRFLDWASFFRLAFFVPVFCILALRTTSLSDVDF</sequence>
<dbReference type="EMBL" id="CAADFN010000011">
    <property type="protein sequence ID" value="VFK14796.1"/>
    <property type="molecule type" value="Genomic_DNA"/>
</dbReference>
<keyword evidence="1" id="KW-0812">Transmembrane</keyword>
<evidence type="ECO:0000256" key="1">
    <source>
        <dbReference type="SAM" id="Phobius"/>
    </source>
</evidence>
<reference evidence="2" key="1">
    <citation type="submission" date="2019-02" db="EMBL/GenBank/DDBJ databases">
        <authorList>
            <person name="Gruber-Vodicka R. H."/>
            <person name="Seah K. B. B."/>
        </authorList>
    </citation>
    <scope>NUCLEOTIDE SEQUENCE</scope>
    <source>
        <strain evidence="2">BECK_BY7</strain>
    </source>
</reference>
<proteinExistence type="predicted"/>
<name>A0A450WCK0_9GAMM</name>
<keyword evidence="1" id="KW-0472">Membrane</keyword>
<feature type="transmembrane region" description="Helical" evidence="1">
    <location>
        <begin position="77"/>
        <end position="98"/>
    </location>
</feature>
<keyword evidence="1" id="KW-1133">Transmembrane helix</keyword>
<accession>A0A450WCK0</accession>
<dbReference type="AlphaFoldDB" id="A0A450WCK0"/>
<gene>
    <name evidence="2" type="ORF">BECKLFY1418C_GA0070996_10117</name>
</gene>
<evidence type="ECO:0000313" key="2">
    <source>
        <dbReference type="EMBL" id="VFK14796.1"/>
    </source>
</evidence>
<organism evidence="2">
    <name type="scientific">Candidatus Kentrum sp. LFY</name>
    <dbReference type="NCBI Taxonomy" id="2126342"/>
    <lineage>
        <taxon>Bacteria</taxon>
        <taxon>Pseudomonadati</taxon>
        <taxon>Pseudomonadota</taxon>
        <taxon>Gammaproteobacteria</taxon>
        <taxon>Candidatus Kentrum</taxon>
    </lineage>
</organism>
<protein>
    <submittedName>
        <fullName evidence="2">Uncharacterized protein</fullName>
    </submittedName>
</protein>